<evidence type="ECO:0000313" key="1">
    <source>
        <dbReference type="EMBL" id="QPP05893.1"/>
    </source>
</evidence>
<dbReference type="RefSeq" id="WP_197349414.1">
    <property type="nucleotide sequence ID" value="NZ_CP048882.1"/>
</dbReference>
<dbReference type="Proteomes" id="UP000595046">
    <property type="component" value="Chromosome"/>
</dbReference>
<dbReference type="SUPFAM" id="SSF159275">
    <property type="entry name" value="PA1994-like"/>
    <property type="match status" value="1"/>
</dbReference>
<gene>
    <name evidence="1" type="ORF">G4Z16_05195</name>
</gene>
<proteinExistence type="predicted"/>
<dbReference type="InterPro" id="IPR009467">
    <property type="entry name" value="Glycolipid-bd_prot_put"/>
</dbReference>
<organism evidence="1 2">
    <name type="scientific">Streptomyces bathyalis</name>
    <dbReference type="NCBI Taxonomy" id="2710756"/>
    <lineage>
        <taxon>Bacteria</taxon>
        <taxon>Bacillati</taxon>
        <taxon>Actinomycetota</taxon>
        <taxon>Actinomycetes</taxon>
        <taxon>Kitasatosporales</taxon>
        <taxon>Streptomycetaceae</taxon>
        <taxon>Streptomyces</taxon>
    </lineage>
</organism>
<dbReference type="EMBL" id="CP048882">
    <property type="protein sequence ID" value="QPP05893.1"/>
    <property type="molecule type" value="Genomic_DNA"/>
</dbReference>
<keyword evidence="2" id="KW-1185">Reference proteome</keyword>
<sequence length="193" mass="21644">MDFRDPPKAAAWQHIKARAGFEVVYFETTDEGWRIHGCTTAVEDGRSWIVDYEIELDAAWITRSAHISGRSATGHRTRSIITNGDGHWQVDGVVSPELDGCRDIDLESSAMTNAFPVRRLRLVEGVRAEAPAVYVRAADLTVERLDQTYELVRDKSGRQRYEYSAPAFDFGCHLAYDSAGLLHDYPGIAIRVT</sequence>
<dbReference type="AlphaFoldDB" id="A0A7T1T3T4"/>
<accession>A0A7T1T3T4</accession>
<dbReference type="KEGG" id="sbat:G4Z16_05195"/>
<name>A0A7T1T3T4_9ACTN</name>
<protein>
    <submittedName>
        <fullName evidence="1">Putative glycolipid-binding domain-containing protein</fullName>
    </submittedName>
</protein>
<reference evidence="2" key="1">
    <citation type="submission" date="2020-02" db="EMBL/GenBank/DDBJ databases">
        <title>Streptomyces sp. ASO4wet.</title>
        <authorList>
            <person name="Risdian C."/>
            <person name="Landwehr W."/>
            <person name="Schupp P."/>
            <person name="Wink J."/>
        </authorList>
    </citation>
    <scope>NUCLEOTIDE SEQUENCE [LARGE SCALE GENOMIC DNA]</scope>
    <source>
        <strain evidence="2">ASO4wet</strain>
    </source>
</reference>
<evidence type="ECO:0000313" key="2">
    <source>
        <dbReference type="Proteomes" id="UP000595046"/>
    </source>
</evidence>
<dbReference type="Pfam" id="PF06475">
    <property type="entry name" value="Glycolipid_bind"/>
    <property type="match status" value="1"/>
</dbReference>